<gene>
    <name evidence="2" type="ORF">WMW72_15980</name>
</gene>
<accession>A0ABU9DMH7</accession>
<dbReference type="Proteomes" id="UP001469365">
    <property type="component" value="Unassembled WGS sequence"/>
</dbReference>
<dbReference type="Pfam" id="PF14151">
    <property type="entry name" value="YfhD"/>
    <property type="match status" value="1"/>
</dbReference>
<dbReference type="EMBL" id="JBBPCC010000009">
    <property type="protein sequence ID" value="MEK8129406.1"/>
    <property type="molecule type" value="Genomic_DNA"/>
</dbReference>
<evidence type="ECO:0000256" key="1">
    <source>
        <dbReference type="SAM" id="MobiDB-lite"/>
    </source>
</evidence>
<organism evidence="2 3">
    <name type="scientific">Paenibacillus filicis</name>
    <dbReference type="NCBI Taxonomy" id="669464"/>
    <lineage>
        <taxon>Bacteria</taxon>
        <taxon>Bacillati</taxon>
        <taxon>Bacillota</taxon>
        <taxon>Bacilli</taxon>
        <taxon>Bacillales</taxon>
        <taxon>Paenibacillaceae</taxon>
        <taxon>Paenibacillus</taxon>
    </lineage>
</organism>
<dbReference type="RefSeq" id="WP_341416502.1">
    <property type="nucleotide sequence ID" value="NZ_JBBPCC010000009.1"/>
</dbReference>
<comment type="caution">
    <text evidence="2">The sequence shown here is derived from an EMBL/GenBank/DDBJ whole genome shotgun (WGS) entry which is preliminary data.</text>
</comment>
<keyword evidence="3" id="KW-1185">Reference proteome</keyword>
<feature type="compositionally biased region" description="Acidic residues" evidence="1">
    <location>
        <begin position="31"/>
        <end position="48"/>
    </location>
</feature>
<name>A0ABU9DMH7_9BACL</name>
<dbReference type="InterPro" id="IPR025435">
    <property type="entry name" value="YfhD-like"/>
</dbReference>
<feature type="region of interest" description="Disordered" evidence="1">
    <location>
        <begin position="15"/>
        <end position="63"/>
    </location>
</feature>
<evidence type="ECO:0000313" key="3">
    <source>
        <dbReference type="Proteomes" id="UP001469365"/>
    </source>
</evidence>
<protein>
    <submittedName>
        <fullName evidence="2">YfhD family protein</fullName>
    </submittedName>
</protein>
<sequence>MLTIERSITSHRKEATVIATSNEEQRLPQAENEDVEFSESLADADDREAAERAAQADARQEHS</sequence>
<evidence type="ECO:0000313" key="2">
    <source>
        <dbReference type="EMBL" id="MEK8129406.1"/>
    </source>
</evidence>
<reference evidence="2 3" key="1">
    <citation type="submission" date="2024-04" db="EMBL/GenBank/DDBJ databases">
        <title>draft genome sequnece of Paenibacillus filicis.</title>
        <authorList>
            <person name="Kim D.-U."/>
        </authorList>
    </citation>
    <scope>NUCLEOTIDE SEQUENCE [LARGE SCALE GENOMIC DNA]</scope>
    <source>
        <strain evidence="2 3">KACC14197</strain>
    </source>
</reference>
<proteinExistence type="predicted"/>